<dbReference type="HOGENOM" id="CLU_063497_0_0_1"/>
<dbReference type="STRING" id="486041.B0DNN6"/>
<accession>B0DNN6</accession>
<evidence type="ECO:0000313" key="3">
    <source>
        <dbReference type="Proteomes" id="UP000001194"/>
    </source>
</evidence>
<sequence length="378" mass="40961">MSTTATETQNNSPEITILTRFGSIPLVSGSLDSINKALTTNSYTRTPYNTAKELSITAYKYTEPIQVRLAPLIVRADVLANKAVDAVEARYPYPFIAKPEEVATYVHERRQSVTDYYNGTVDGVTKVVDERVRSPAVQAAQGLDQRFAPIVDYFENRLGNSSEAGPSNPDTKYQYQRALALSQTVKDNIYTYSAEQIKQLQAQSVLAQRATDTAQSITTLASSSISSAQSRIHSLSDNMVSELQKLQSSTASFASSFQNTLQSSASQLHAIQPQIQQTYSELATSLTSTANELANIIKQKDLPVQEKVSRVSKEVRDSVTPLLEAVRKGVSDLLARGKAQASEAAEATQKGQASKSSKSSKPTTNGINGPNGHASEAE</sequence>
<dbReference type="OrthoDB" id="376826at2759"/>
<dbReference type="AlphaFoldDB" id="B0DNN6"/>
<reference evidence="2 3" key="1">
    <citation type="journal article" date="2008" name="Nature">
        <title>The genome of Laccaria bicolor provides insights into mycorrhizal symbiosis.</title>
        <authorList>
            <person name="Martin F."/>
            <person name="Aerts A."/>
            <person name="Ahren D."/>
            <person name="Brun A."/>
            <person name="Danchin E.G.J."/>
            <person name="Duchaussoy F."/>
            <person name="Gibon J."/>
            <person name="Kohler A."/>
            <person name="Lindquist E."/>
            <person name="Pereda V."/>
            <person name="Salamov A."/>
            <person name="Shapiro H.J."/>
            <person name="Wuyts J."/>
            <person name="Blaudez D."/>
            <person name="Buee M."/>
            <person name="Brokstein P."/>
            <person name="Canbaeck B."/>
            <person name="Cohen D."/>
            <person name="Courty P.E."/>
            <person name="Coutinho P.M."/>
            <person name="Delaruelle C."/>
            <person name="Detter J.C."/>
            <person name="Deveau A."/>
            <person name="DiFazio S."/>
            <person name="Duplessis S."/>
            <person name="Fraissinet-Tachet L."/>
            <person name="Lucic E."/>
            <person name="Frey-Klett P."/>
            <person name="Fourrey C."/>
            <person name="Feussner I."/>
            <person name="Gay G."/>
            <person name="Grimwood J."/>
            <person name="Hoegger P.J."/>
            <person name="Jain P."/>
            <person name="Kilaru S."/>
            <person name="Labbe J."/>
            <person name="Lin Y.C."/>
            <person name="Legue V."/>
            <person name="Le Tacon F."/>
            <person name="Marmeisse R."/>
            <person name="Melayah D."/>
            <person name="Montanini B."/>
            <person name="Muratet M."/>
            <person name="Nehls U."/>
            <person name="Niculita-Hirzel H."/>
            <person name="Oudot-Le Secq M.P."/>
            <person name="Peter M."/>
            <person name="Quesneville H."/>
            <person name="Rajashekar B."/>
            <person name="Reich M."/>
            <person name="Rouhier N."/>
            <person name="Schmutz J."/>
            <person name="Yin T."/>
            <person name="Chalot M."/>
            <person name="Henrissat B."/>
            <person name="Kuees U."/>
            <person name="Lucas S."/>
            <person name="Van de Peer Y."/>
            <person name="Podila G.K."/>
            <person name="Polle A."/>
            <person name="Pukkila P.J."/>
            <person name="Richardson P.M."/>
            <person name="Rouze P."/>
            <person name="Sanders I.R."/>
            <person name="Stajich J.E."/>
            <person name="Tunlid A."/>
            <person name="Tuskan G."/>
            <person name="Grigoriev I.V."/>
        </authorList>
    </citation>
    <scope>NUCLEOTIDE SEQUENCE [LARGE SCALE GENOMIC DNA]</scope>
    <source>
        <strain evidence="3">S238N-H82 / ATCC MYA-4686</strain>
    </source>
</reference>
<evidence type="ECO:0000313" key="2">
    <source>
        <dbReference type="EMBL" id="EDR03755.1"/>
    </source>
</evidence>
<dbReference type="KEGG" id="lbc:LACBIDRAFT_392408"/>
<dbReference type="SUPFAM" id="SSF58113">
    <property type="entry name" value="Apolipoprotein A-I"/>
    <property type="match status" value="1"/>
</dbReference>
<dbReference type="Proteomes" id="UP000001194">
    <property type="component" value="Unassembled WGS sequence"/>
</dbReference>
<feature type="region of interest" description="Disordered" evidence="1">
    <location>
        <begin position="334"/>
        <end position="378"/>
    </location>
</feature>
<dbReference type="InParanoid" id="B0DNN6"/>
<dbReference type="GeneID" id="6081243"/>
<keyword evidence="3" id="KW-1185">Reference proteome</keyword>
<name>B0DNN6_LACBS</name>
<dbReference type="Gene3D" id="1.20.120.20">
    <property type="entry name" value="Apolipoprotein"/>
    <property type="match status" value="1"/>
</dbReference>
<evidence type="ECO:0000256" key="1">
    <source>
        <dbReference type="SAM" id="MobiDB-lite"/>
    </source>
</evidence>
<protein>
    <submittedName>
        <fullName evidence="2">Lipid droplet-associated perilipin protein</fullName>
    </submittedName>
</protein>
<organism evidence="3">
    <name type="scientific">Laccaria bicolor (strain S238N-H82 / ATCC MYA-4686)</name>
    <name type="common">Bicoloured deceiver</name>
    <name type="synonym">Laccaria laccata var. bicolor</name>
    <dbReference type="NCBI Taxonomy" id="486041"/>
    <lineage>
        <taxon>Eukaryota</taxon>
        <taxon>Fungi</taxon>
        <taxon>Dikarya</taxon>
        <taxon>Basidiomycota</taxon>
        <taxon>Agaricomycotina</taxon>
        <taxon>Agaricomycetes</taxon>
        <taxon>Agaricomycetidae</taxon>
        <taxon>Agaricales</taxon>
        <taxon>Agaricineae</taxon>
        <taxon>Hydnangiaceae</taxon>
        <taxon>Laccaria</taxon>
    </lineage>
</organism>
<dbReference type="RefSeq" id="XP_001885608.1">
    <property type="nucleotide sequence ID" value="XM_001885573.1"/>
</dbReference>
<dbReference type="SMR" id="B0DNN6"/>
<dbReference type="EMBL" id="DS547122">
    <property type="protein sequence ID" value="EDR03755.1"/>
    <property type="molecule type" value="Genomic_DNA"/>
</dbReference>
<proteinExistence type="predicted"/>
<gene>
    <name evidence="2" type="ORF">LACBIDRAFT_392408</name>
</gene>